<organism evidence="1">
    <name type="scientific">Solanum chacoense</name>
    <name type="common">Chaco potato</name>
    <dbReference type="NCBI Taxonomy" id="4108"/>
    <lineage>
        <taxon>Eukaryota</taxon>
        <taxon>Viridiplantae</taxon>
        <taxon>Streptophyta</taxon>
        <taxon>Embryophyta</taxon>
        <taxon>Tracheophyta</taxon>
        <taxon>Spermatophyta</taxon>
        <taxon>Magnoliopsida</taxon>
        <taxon>eudicotyledons</taxon>
        <taxon>Gunneridae</taxon>
        <taxon>Pentapetalae</taxon>
        <taxon>asterids</taxon>
        <taxon>lamiids</taxon>
        <taxon>Solanales</taxon>
        <taxon>Solanaceae</taxon>
        <taxon>Solanoideae</taxon>
        <taxon>Solaneae</taxon>
        <taxon>Solanum</taxon>
    </lineage>
</organism>
<proteinExistence type="predicted"/>
<accession>A0A0V0GV56</accession>
<sequence>MTAPPNMEEGQSSTWPSHFNGQYYGWWKNRMHDYINAEDSELWDIILDGPYIPTKEVKDGELTTNVVKTKKD</sequence>
<reference evidence="1" key="1">
    <citation type="submission" date="2015-12" db="EMBL/GenBank/DDBJ databases">
        <title>Gene expression during late stages of embryo sac development: a critical building block for successful pollen-pistil interactions.</title>
        <authorList>
            <person name="Liu Y."/>
            <person name="Joly V."/>
            <person name="Sabar M."/>
            <person name="Matton D.P."/>
        </authorList>
    </citation>
    <scope>NUCLEOTIDE SEQUENCE</scope>
</reference>
<dbReference type="AlphaFoldDB" id="A0A0V0GV56"/>
<protein>
    <submittedName>
        <fullName evidence="1">Putative ovule protein</fullName>
    </submittedName>
</protein>
<name>A0A0V0GV56_SOLCH</name>
<dbReference type="EMBL" id="GEDG01030397">
    <property type="protein sequence ID" value="JAP11957.1"/>
    <property type="molecule type" value="Transcribed_RNA"/>
</dbReference>
<evidence type="ECO:0000313" key="1">
    <source>
        <dbReference type="EMBL" id="JAP11957.1"/>
    </source>
</evidence>